<dbReference type="GO" id="GO:0046872">
    <property type="term" value="F:metal ion binding"/>
    <property type="evidence" value="ECO:0007669"/>
    <property type="project" value="UniProtKB-KW"/>
</dbReference>
<feature type="binding site" evidence="15">
    <location>
        <position position="129"/>
    </location>
    <ligand>
        <name>Mg(2+)</name>
        <dbReference type="ChEBI" id="CHEBI:18420"/>
        <label>1</label>
    </ligand>
</feature>
<dbReference type="PROSITE" id="PS51986">
    <property type="entry name" value="GS_BETA_GRASP"/>
    <property type="match status" value="1"/>
</dbReference>
<dbReference type="InterPro" id="IPR027303">
    <property type="entry name" value="Gln_synth_gly_rich_site"/>
</dbReference>
<sequence length="440" mass="50464">MQEDEGFYLERLKADKIDFLQIQFTDITGHLKSLTVPKNRFEDVLYDGITFDGSSIPGFKPIENSDMKAMPDLSTYTIISQNSLGKTARFISKIFNPDGTRFDGDPRYVLERQIDRLKKENKHFYIGPEIEYFIFKRDDKNRPTVIPSDQGVYFDKNTDSSILLKEEIVKRLEDIDYYPEASHHEVAPGQHEIDVKYADAITMADRLIVIKSIVKDVAAKHGYYATFMPKPIKGINGSGMHVHQSIFNGDNNAFYDENNRYGLSKYALSYIAGILKNIKGASPILAPLVNSYKRLVPGYEAPVYICWANRNRSALVRVPAPSGKAKRIELRFPDSTGNHYLQFAVMLGMGLDGIENKAEIPDPVERNVFEMPLNERAELGIETMPGSLGEAIKEMERSETIKEILGEHIFENYIKLKRMEWEDYTTYVTDWEINRYLEVY</sequence>
<comment type="cofactor">
    <cofactor evidence="15">
        <name>Mg(2+)</name>
        <dbReference type="ChEBI" id="CHEBI:18420"/>
    </cofactor>
    <text evidence="15">Binds 2 Mg(2+) ions per subunit.</text>
</comment>
<evidence type="ECO:0000256" key="15">
    <source>
        <dbReference type="PIRSR" id="PIRSR604809-3"/>
    </source>
</evidence>
<dbReference type="OrthoDB" id="36124at2157"/>
<evidence type="ECO:0000259" key="18">
    <source>
        <dbReference type="PROSITE" id="PS51986"/>
    </source>
</evidence>
<evidence type="ECO:0000256" key="5">
    <source>
        <dbReference type="ARBA" id="ARBA00022490"/>
    </source>
</evidence>
<feature type="binding site" evidence="13">
    <location>
        <position position="312"/>
    </location>
    <ligand>
        <name>L-glutamate</name>
        <dbReference type="ChEBI" id="CHEBI:29985"/>
    </ligand>
</feature>
<evidence type="ECO:0000256" key="1">
    <source>
        <dbReference type="ARBA" id="ARBA00004496"/>
    </source>
</evidence>
<feature type="binding site" evidence="14">
    <location>
        <begin position="243"/>
        <end position="245"/>
    </location>
    <ligand>
        <name>ATP</name>
        <dbReference type="ChEBI" id="CHEBI:30616"/>
    </ligand>
</feature>
<dbReference type="PaxDb" id="263820-PTO0533"/>
<comment type="catalytic activity">
    <reaction evidence="12">
        <text>L-glutamate + NH4(+) + ATP = L-glutamine + ADP + phosphate + H(+)</text>
        <dbReference type="Rhea" id="RHEA:16169"/>
        <dbReference type="ChEBI" id="CHEBI:15378"/>
        <dbReference type="ChEBI" id="CHEBI:28938"/>
        <dbReference type="ChEBI" id="CHEBI:29985"/>
        <dbReference type="ChEBI" id="CHEBI:30616"/>
        <dbReference type="ChEBI" id="CHEBI:43474"/>
        <dbReference type="ChEBI" id="CHEBI:58359"/>
        <dbReference type="ChEBI" id="CHEBI:456216"/>
        <dbReference type="EC" id="6.3.1.2"/>
    </reaction>
</comment>
<feature type="binding site" evidence="15">
    <location>
        <position position="329"/>
    </location>
    <ligand>
        <name>Mg(2+)</name>
        <dbReference type="ChEBI" id="CHEBI:18420"/>
        <label>1</label>
    </ligand>
</feature>
<dbReference type="GO" id="GO:0006542">
    <property type="term" value="P:glutamine biosynthetic process"/>
    <property type="evidence" value="ECO:0007669"/>
    <property type="project" value="InterPro"/>
</dbReference>
<organism evidence="20 22">
    <name type="scientific">Picrophilus torridus (strain ATCC 700027 / DSM 9790 / JCM 10055 / NBRC 100828 / KAW 2/3)</name>
    <dbReference type="NCBI Taxonomy" id="1122961"/>
    <lineage>
        <taxon>Archaea</taxon>
        <taxon>Methanobacteriati</taxon>
        <taxon>Thermoplasmatota</taxon>
        <taxon>Thermoplasmata</taxon>
        <taxon>Thermoplasmatales</taxon>
        <taxon>Picrophilaceae</taxon>
        <taxon>Picrophilus</taxon>
    </lineage>
</organism>
<dbReference type="InterPro" id="IPR004809">
    <property type="entry name" value="Gln_synth_I"/>
</dbReference>
<protein>
    <recommendedName>
        <fullName evidence="4">Glutamine synthetase</fullName>
        <ecNumber evidence="3">6.3.1.2</ecNumber>
    </recommendedName>
    <alternativeName>
        <fullName evidence="11">Glutamate--ammonia ligase</fullName>
    </alternativeName>
</protein>
<feature type="binding site" evidence="15">
    <location>
        <position position="185"/>
    </location>
    <ligand>
        <name>Mg(2+)</name>
        <dbReference type="ChEBI" id="CHEBI:18420"/>
        <label>1</label>
    </ligand>
</feature>
<feature type="binding site" evidence="13">
    <location>
        <position position="300"/>
    </location>
    <ligand>
        <name>L-glutamate</name>
        <dbReference type="ChEBI" id="CHEBI:29985"/>
    </ligand>
</feature>
<dbReference type="GO" id="GO:0004356">
    <property type="term" value="F:glutamine synthetase activity"/>
    <property type="evidence" value="ECO:0007669"/>
    <property type="project" value="UniProtKB-EC"/>
</dbReference>
<dbReference type="HOGENOM" id="CLU_017290_1_3_2"/>
<feature type="binding site" evidence="14">
    <location>
        <position position="324"/>
    </location>
    <ligand>
        <name>ATP</name>
        <dbReference type="ChEBI" id="CHEBI:30616"/>
    </ligand>
</feature>
<feature type="domain" description="GS catalytic" evidence="19">
    <location>
        <begin position="106"/>
        <end position="440"/>
    </location>
</feature>
<evidence type="ECO:0000256" key="13">
    <source>
        <dbReference type="PIRSR" id="PIRSR604809-1"/>
    </source>
</evidence>
<dbReference type="SUPFAM" id="SSF55931">
    <property type="entry name" value="Glutamine synthetase/guanido kinase"/>
    <property type="match status" value="1"/>
</dbReference>
<dbReference type="EC" id="6.3.1.2" evidence="3"/>
<dbReference type="GO" id="GO:0005524">
    <property type="term" value="F:ATP binding"/>
    <property type="evidence" value="ECO:0007669"/>
    <property type="project" value="UniProtKB-KW"/>
</dbReference>
<feature type="domain" description="GS beta-grasp" evidence="18">
    <location>
        <begin position="15"/>
        <end position="99"/>
    </location>
</feature>
<dbReference type="FunCoup" id="Q6L1N4">
    <property type="interactions" value="121"/>
</dbReference>
<dbReference type="InterPro" id="IPR008146">
    <property type="entry name" value="Gln_synth_cat_dom"/>
</dbReference>
<evidence type="ECO:0000256" key="4">
    <source>
        <dbReference type="ARBA" id="ARBA00021364"/>
    </source>
</evidence>
<dbReference type="InterPro" id="IPR036651">
    <property type="entry name" value="Gln_synt_N_sf"/>
</dbReference>
<name>Q6L1N4_PICTO</name>
<evidence type="ECO:0000256" key="9">
    <source>
        <dbReference type="ARBA" id="ARBA00022840"/>
    </source>
</evidence>
<evidence type="ECO:0000313" key="20">
    <source>
        <dbReference type="EMBL" id="AAT43118.1"/>
    </source>
</evidence>
<feature type="binding site" evidence="15">
    <location>
        <position position="241"/>
    </location>
    <ligand>
        <name>Mg(2+)</name>
        <dbReference type="ChEBI" id="CHEBI:18420"/>
        <label>1</label>
    </ligand>
</feature>
<evidence type="ECO:0000256" key="16">
    <source>
        <dbReference type="PROSITE-ProRule" id="PRU01330"/>
    </source>
</evidence>
<evidence type="ECO:0000313" key="23">
    <source>
        <dbReference type="Proteomes" id="UP000192315"/>
    </source>
</evidence>
<evidence type="ECO:0000256" key="17">
    <source>
        <dbReference type="RuleBase" id="RU000384"/>
    </source>
</evidence>
<feature type="binding site" evidence="13">
    <location>
        <position position="331"/>
    </location>
    <ligand>
        <name>L-glutamate</name>
        <dbReference type="ChEBI" id="CHEBI:29985"/>
    </ligand>
</feature>
<feature type="binding site" evidence="13">
    <location>
        <begin position="236"/>
        <end position="237"/>
    </location>
    <ligand>
        <name>L-glutamate</name>
        <dbReference type="ChEBI" id="CHEBI:29985"/>
    </ligand>
</feature>
<dbReference type="InterPro" id="IPR014746">
    <property type="entry name" value="Gln_synth/guanido_kin_cat_dom"/>
</dbReference>
<dbReference type="AlphaFoldDB" id="Q6L1N4"/>
<keyword evidence="23" id="KW-1185">Reference proteome</keyword>
<feature type="binding site" evidence="14">
    <location>
        <position position="312"/>
    </location>
    <ligand>
        <name>ATP</name>
        <dbReference type="ChEBI" id="CHEBI:30616"/>
    </ligand>
</feature>
<keyword evidence="8 14" id="KW-0547">Nucleotide-binding</keyword>
<evidence type="ECO:0000256" key="14">
    <source>
        <dbReference type="PIRSR" id="PIRSR604809-2"/>
    </source>
</evidence>
<dbReference type="STRING" id="263820.PTO0533"/>
<dbReference type="eggNOG" id="arCOG01909">
    <property type="taxonomic scope" value="Archaea"/>
</dbReference>
<dbReference type="InParanoid" id="Q6L1N4"/>
<comment type="similarity">
    <text evidence="2 16 17">Belongs to the glutamine synthetase family.</text>
</comment>
<dbReference type="PROSITE" id="PS51987">
    <property type="entry name" value="GS_CATALYTIC"/>
    <property type="match status" value="1"/>
</dbReference>
<evidence type="ECO:0000256" key="6">
    <source>
        <dbReference type="ARBA" id="ARBA00022598"/>
    </source>
</evidence>
<dbReference type="PANTHER" id="PTHR43785:SF12">
    <property type="entry name" value="TYPE-1 GLUTAMINE SYNTHETASE 2"/>
    <property type="match status" value="1"/>
</dbReference>
<dbReference type="RefSeq" id="WP_011177334.1">
    <property type="nucleotide sequence ID" value="NC_005877.1"/>
</dbReference>
<keyword evidence="7 15" id="KW-0479">Metal-binding</keyword>
<feature type="binding site" evidence="13">
    <location>
        <position position="294"/>
    </location>
    <ligand>
        <name>L-glutamate</name>
        <dbReference type="ChEBI" id="CHEBI:29985"/>
    </ligand>
</feature>
<dbReference type="Pfam" id="PF03951">
    <property type="entry name" value="Gln-synt_N"/>
    <property type="match status" value="1"/>
</dbReference>
<accession>A0A8G2FW64</accession>
<feature type="binding site" evidence="15">
    <location>
        <position position="192"/>
    </location>
    <ligand>
        <name>Mg(2+)</name>
        <dbReference type="ChEBI" id="CHEBI:18420"/>
        <label>1</label>
    </ligand>
</feature>
<dbReference type="EMBL" id="FWYE01000001">
    <property type="protein sequence ID" value="SMD30574.1"/>
    <property type="molecule type" value="Genomic_DNA"/>
</dbReference>
<evidence type="ECO:0000256" key="7">
    <source>
        <dbReference type="ARBA" id="ARBA00022723"/>
    </source>
</evidence>
<evidence type="ECO:0000256" key="10">
    <source>
        <dbReference type="ARBA" id="ARBA00022842"/>
    </source>
</evidence>
<accession>Q6L1N4</accession>
<reference evidence="20" key="2">
    <citation type="submission" date="2004-02" db="EMBL/GenBank/DDBJ databases">
        <authorList>
            <person name="Fuetterer O."/>
            <person name="Angelov A."/>
            <person name="Liesegang H."/>
            <person name="Gottschalk G."/>
            <person name="Schleper C."/>
            <person name="Schepers B."/>
            <person name="Dock C."/>
            <person name="Antranikian G."/>
            <person name="Liebl W."/>
        </authorList>
    </citation>
    <scope>NUCLEOTIDE SEQUENCE</scope>
    <source>
        <strain evidence="20">DSM 9790</strain>
    </source>
</reference>
<evidence type="ECO:0000313" key="22">
    <source>
        <dbReference type="Proteomes" id="UP000000438"/>
    </source>
</evidence>
<evidence type="ECO:0000256" key="8">
    <source>
        <dbReference type="ARBA" id="ARBA00022741"/>
    </source>
</evidence>
<dbReference type="KEGG" id="pto:PTO0533"/>
<dbReference type="PROSITE" id="PS00181">
    <property type="entry name" value="GLNA_ATP"/>
    <property type="match status" value="1"/>
</dbReference>
<dbReference type="Proteomes" id="UP000000438">
    <property type="component" value="Chromosome"/>
</dbReference>
<dbReference type="NCBIfam" id="TIGR00653">
    <property type="entry name" value="GlnA"/>
    <property type="match status" value="1"/>
</dbReference>
<reference evidence="20 22" key="1">
    <citation type="journal article" date="2004" name="Proc. Natl. Acad. Sci. U.S.A.">
        <title>Genome sequence of Picrophilus torridus and its implications for life around pH 0.</title>
        <authorList>
            <person name="Futterer O."/>
            <person name="Angelov A."/>
            <person name="Liesegang H."/>
            <person name="Gottschalk G."/>
            <person name="Schleper C."/>
            <person name="Schepers B."/>
            <person name="Dock C."/>
            <person name="Antranikian G."/>
            <person name="Liebl W."/>
        </authorList>
    </citation>
    <scope>NUCLEOTIDE SEQUENCE [LARGE SCALE GENOMIC DNA]</scope>
    <source>
        <strain evidence="22">ATCC 700027 / DSM 9790 / JCM 10055 / NBRC 100828</strain>
        <strain evidence="20">DSM 9790</strain>
    </source>
</reference>
<evidence type="ECO:0000256" key="11">
    <source>
        <dbReference type="ARBA" id="ARBA00030668"/>
    </source>
</evidence>
<proteinExistence type="inferred from homology"/>
<evidence type="ECO:0000256" key="3">
    <source>
        <dbReference type="ARBA" id="ARBA00012937"/>
    </source>
</evidence>
<evidence type="ECO:0000256" key="2">
    <source>
        <dbReference type="ARBA" id="ARBA00009897"/>
    </source>
</evidence>
<dbReference type="InterPro" id="IPR008147">
    <property type="entry name" value="Gln_synt_N"/>
</dbReference>
<evidence type="ECO:0000256" key="12">
    <source>
        <dbReference type="ARBA" id="ARBA00049436"/>
    </source>
</evidence>
<dbReference type="PATRIC" id="fig|263820.9.peg.561"/>
<keyword evidence="6 20" id="KW-0436">Ligase</keyword>
<evidence type="ECO:0000313" key="21">
    <source>
        <dbReference type="EMBL" id="SMD30574.1"/>
    </source>
</evidence>
<reference evidence="21 23" key="3">
    <citation type="submission" date="2017-04" db="EMBL/GenBank/DDBJ databases">
        <authorList>
            <person name="Varghese N."/>
            <person name="Submissions S."/>
        </authorList>
    </citation>
    <scope>NUCLEOTIDE SEQUENCE [LARGE SCALE GENOMIC DNA]</scope>
    <source>
        <strain evidence="21 23">DSM 9789</strain>
    </source>
</reference>
<dbReference type="PANTHER" id="PTHR43785">
    <property type="entry name" value="GAMMA-GLUTAMYLPUTRESCINE SYNTHETASE"/>
    <property type="match status" value="1"/>
</dbReference>
<dbReference type="GeneID" id="2845367"/>
<dbReference type="GO" id="GO:0005737">
    <property type="term" value="C:cytoplasm"/>
    <property type="evidence" value="ECO:0007669"/>
    <property type="project" value="UniProtKB-SubCell"/>
</dbReference>
<dbReference type="Proteomes" id="UP000192315">
    <property type="component" value="Unassembled WGS sequence"/>
</dbReference>
<dbReference type="SMART" id="SM01230">
    <property type="entry name" value="Gln-synt_C"/>
    <property type="match status" value="1"/>
</dbReference>
<dbReference type="Pfam" id="PF00120">
    <property type="entry name" value="Gln-synt_C"/>
    <property type="match status" value="1"/>
</dbReference>
<gene>
    <name evidence="20" type="ordered locus">PTO0533</name>
    <name evidence="21" type="ORF">SAMN02745355_0463</name>
</gene>
<keyword evidence="10 15" id="KW-0460">Magnesium</keyword>
<evidence type="ECO:0000259" key="19">
    <source>
        <dbReference type="PROSITE" id="PS51987"/>
    </source>
</evidence>
<keyword evidence="9 14" id="KW-0067">ATP-binding</keyword>
<dbReference type="Gene3D" id="3.10.20.70">
    <property type="entry name" value="Glutamine synthetase, N-terminal domain"/>
    <property type="match status" value="1"/>
</dbReference>
<feature type="binding site" evidence="15">
    <location>
        <position position="131"/>
    </location>
    <ligand>
        <name>Mg(2+)</name>
        <dbReference type="ChEBI" id="CHEBI:18420"/>
        <label>1</label>
    </ligand>
</feature>
<comment type="subcellular location">
    <subcellularLocation>
        <location evidence="1">Cytoplasm</location>
    </subcellularLocation>
</comment>
<dbReference type="EMBL" id="AE017261">
    <property type="protein sequence ID" value="AAT43118.1"/>
    <property type="molecule type" value="Genomic_DNA"/>
</dbReference>
<dbReference type="Gene3D" id="3.30.590.10">
    <property type="entry name" value="Glutamine synthetase/guanido kinase, catalytic domain"/>
    <property type="match status" value="1"/>
</dbReference>
<feature type="binding site" evidence="14">
    <location>
        <position position="180"/>
    </location>
    <ligand>
        <name>ATP</name>
        <dbReference type="ChEBI" id="CHEBI:30616"/>
    </ligand>
</feature>
<keyword evidence="5" id="KW-0963">Cytoplasm</keyword>
<dbReference type="SUPFAM" id="SSF54368">
    <property type="entry name" value="Glutamine synthetase, N-terminal domain"/>
    <property type="match status" value="1"/>
</dbReference>